<evidence type="ECO:0000256" key="1">
    <source>
        <dbReference type="SAM" id="SignalP"/>
    </source>
</evidence>
<organism evidence="2 3">
    <name type="scientific">Oculimacula yallundae</name>
    <dbReference type="NCBI Taxonomy" id="86028"/>
    <lineage>
        <taxon>Eukaryota</taxon>
        <taxon>Fungi</taxon>
        <taxon>Dikarya</taxon>
        <taxon>Ascomycota</taxon>
        <taxon>Pezizomycotina</taxon>
        <taxon>Leotiomycetes</taxon>
        <taxon>Helotiales</taxon>
        <taxon>Ploettnerulaceae</taxon>
        <taxon>Oculimacula</taxon>
    </lineage>
</organism>
<comment type="caution">
    <text evidence="2">The sequence shown here is derived from an EMBL/GenBank/DDBJ whole genome shotgun (WGS) entry which is preliminary data.</text>
</comment>
<gene>
    <name evidence="2" type="ORF">VTL71DRAFT_12274</name>
</gene>
<proteinExistence type="predicted"/>
<name>A0ABR4CMN2_9HELO</name>
<protein>
    <submittedName>
        <fullName evidence="2">Uncharacterized protein</fullName>
    </submittedName>
</protein>
<keyword evidence="1" id="KW-0732">Signal</keyword>
<keyword evidence="3" id="KW-1185">Reference proteome</keyword>
<sequence>MKSTYIFPVLLTVASAYQYGSGSGLDNTFQAYNQKPNATGSVSLVGVDMTSNSSSGGQPRDWTAAVNVTDVPVSEGVRTNTVISFDAKGAFEANSTSWTTCVMIMHDVARNATENGQKDTGDCVATFGQQCKADWMDRVNVAFANAINQGSEDPCSSISTPQIPFSCTGLFTTDSVTGSIEANYTMGSAWWYAAESPPFHQASNFTAYETAATRIWPVFLMQGNNETTTYSTQMSCLRAKTATQGSHEIGDVPGGGSRIEDVWWSLAAVFAVMGFFDLELPRHRV</sequence>
<feature type="chain" id="PRO_5046342827" evidence="1">
    <location>
        <begin position="23"/>
        <end position="285"/>
    </location>
</feature>
<dbReference type="Proteomes" id="UP001595075">
    <property type="component" value="Unassembled WGS sequence"/>
</dbReference>
<dbReference type="EMBL" id="JAZHXI010000005">
    <property type="protein sequence ID" value="KAL2071039.1"/>
    <property type="molecule type" value="Genomic_DNA"/>
</dbReference>
<evidence type="ECO:0000313" key="2">
    <source>
        <dbReference type="EMBL" id="KAL2071039.1"/>
    </source>
</evidence>
<evidence type="ECO:0000313" key="3">
    <source>
        <dbReference type="Proteomes" id="UP001595075"/>
    </source>
</evidence>
<accession>A0ABR4CMN2</accession>
<feature type="signal peptide" evidence="1">
    <location>
        <begin position="1"/>
        <end position="22"/>
    </location>
</feature>
<reference evidence="2 3" key="1">
    <citation type="journal article" date="2024" name="Commun. Biol.">
        <title>Comparative genomic analysis of thermophilic fungi reveals convergent evolutionary adaptations and gene losses.</title>
        <authorList>
            <person name="Steindorff A.S."/>
            <person name="Aguilar-Pontes M.V."/>
            <person name="Robinson A.J."/>
            <person name="Andreopoulos B."/>
            <person name="LaButti K."/>
            <person name="Kuo A."/>
            <person name="Mondo S."/>
            <person name="Riley R."/>
            <person name="Otillar R."/>
            <person name="Haridas S."/>
            <person name="Lipzen A."/>
            <person name="Grimwood J."/>
            <person name="Schmutz J."/>
            <person name="Clum A."/>
            <person name="Reid I.D."/>
            <person name="Moisan M.C."/>
            <person name="Butler G."/>
            <person name="Nguyen T.T.M."/>
            <person name="Dewar K."/>
            <person name="Conant G."/>
            <person name="Drula E."/>
            <person name="Henrissat B."/>
            <person name="Hansel C."/>
            <person name="Singer S."/>
            <person name="Hutchinson M.I."/>
            <person name="de Vries R.P."/>
            <person name="Natvig D.O."/>
            <person name="Powell A.J."/>
            <person name="Tsang A."/>
            <person name="Grigoriev I.V."/>
        </authorList>
    </citation>
    <scope>NUCLEOTIDE SEQUENCE [LARGE SCALE GENOMIC DNA]</scope>
    <source>
        <strain evidence="2 3">CBS 494.80</strain>
    </source>
</reference>